<organism evidence="3">
    <name type="scientific">marine metagenome</name>
    <dbReference type="NCBI Taxonomy" id="408172"/>
    <lineage>
        <taxon>unclassified sequences</taxon>
        <taxon>metagenomes</taxon>
        <taxon>ecological metagenomes</taxon>
    </lineage>
</organism>
<name>A0A382NT74_9ZZZZ</name>
<dbReference type="Pfam" id="PF01220">
    <property type="entry name" value="DHquinase_II"/>
    <property type="match status" value="1"/>
</dbReference>
<dbReference type="NCBIfam" id="NF003807">
    <property type="entry name" value="PRK05395.1-4"/>
    <property type="match status" value="1"/>
</dbReference>
<evidence type="ECO:0000256" key="2">
    <source>
        <dbReference type="ARBA" id="ARBA00023239"/>
    </source>
</evidence>
<dbReference type="CDD" id="cd00466">
    <property type="entry name" value="DHQase_II"/>
    <property type="match status" value="1"/>
</dbReference>
<dbReference type="GO" id="GO:0019631">
    <property type="term" value="P:quinate catabolic process"/>
    <property type="evidence" value="ECO:0007669"/>
    <property type="project" value="TreeGrafter"/>
</dbReference>
<proteinExistence type="inferred from homology"/>
<reference evidence="3" key="1">
    <citation type="submission" date="2018-05" db="EMBL/GenBank/DDBJ databases">
        <authorList>
            <person name="Lanie J.A."/>
            <person name="Ng W.-L."/>
            <person name="Kazmierczak K.M."/>
            <person name="Andrzejewski T.M."/>
            <person name="Davidsen T.M."/>
            <person name="Wayne K.J."/>
            <person name="Tettelin H."/>
            <person name="Glass J.I."/>
            <person name="Rusch D."/>
            <person name="Podicherti R."/>
            <person name="Tsui H.-C.T."/>
            <person name="Winkler M.E."/>
        </authorList>
    </citation>
    <scope>NUCLEOTIDE SEQUENCE</scope>
</reference>
<keyword evidence="2" id="KW-0456">Lyase</keyword>
<protein>
    <recommendedName>
        <fullName evidence="1">3-dehydroquinate dehydratase</fullName>
        <ecNumber evidence="1">4.2.1.10</ecNumber>
    </recommendedName>
</protein>
<dbReference type="PROSITE" id="PS01029">
    <property type="entry name" value="DEHYDROQUINASE_II"/>
    <property type="match status" value="1"/>
</dbReference>
<dbReference type="InterPro" id="IPR036441">
    <property type="entry name" value="DHquinase_II_sf"/>
</dbReference>
<gene>
    <name evidence="3" type="ORF">METZ01_LOCUS316694</name>
</gene>
<dbReference type="InterPro" id="IPR001874">
    <property type="entry name" value="DHquinase_II"/>
</dbReference>
<feature type="non-terminal residue" evidence="3">
    <location>
        <position position="1"/>
    </location>
</feature>
<dbReference type="NCBIfam" id="NF003805">
    <property type="entry name" value="PRK05395.1-2"/>
    <property type="match status" value="1"/>
</dbReference>
<dbReference type="SUPFAM" id="SSF52304">
    <property type="entry name" value="Type II 3-dehydroquinate dehydratase"/>
    <property type="match status" value="1"/>
</dbReference>
<dbReference type="PANTHER" id="PTHR21272:SF3">
    <property type="entry name" value="CATABOLIC 3-DEHYDROQUINASE"/>
    <property type="match status" value="1"/>
</dbReference>
<dbReference type="AlphaFoldDB" id="A0A382NT74"/>
<sequence length="151" mass="16605">DQTKMITFLVVNGPNLNMLGIRDPEQYGSMTLDQIEHKMIARAKELEVNLLFIQSNNESKLVDFVQQSGSNAHGIIINPAGLTRIGFPLLDACIDSKLPIVEVHLSNLDKREIWRQGSIFSGICNGSICGLGWMGYIAAIEYLSANLSGEV</sequence>
<evidence type="ECO:0000256" key="1">
    <source>
        <dbReference type="ARBA" id="ARBA00012060"/>
    </source>
</evidence>
<dbReference type="HAMAP" id="MF_00169">
    <property type="entry name" value="AroQ"/>
    <property type="match status" value="1"/>
</dbReference>
<dbReference type="InterPro" id="IPR018509">
    <property type="entry name" value="DHquinase_II_CS"/>
</dbReference>
<accession>A0A382NT74</accession>
<dbReference type="Gene3D" id="3.40.50.9100">
    <property type="entry name" value="Dehydroquinase, class II"/>
    <property type="match status" value="1"/>
</dbReference>
<dbReference type="PANTHER" id="PTHR21272">
    <property type="entry name" value="CATABOLIC 3-DEHYDROQUINASE"/>
    <property type="match status" value="1"/>
</dbReference>
<dbReference type="EMBL" id="UINC01102315">
    <property type="protein sequence ID" value="SVC63840.1"/>
    <property type="molecule type" value="Genomic_DNA"/>
</dbReference>
<dbReference type="EC" id="4.2.1.10" evidence="1"/>
<evidence type="ECO:0000313" key="3">
    <source>
        <dbReference type="EMBL" id="SVC63840.1"/>
    </source>
</evidence>
<dbReference type="GO" id="GO:0003855">
    <property type="term" value="F:3-dehydroquinate dehydratase activity"/>
    <property type="evidence" value="ECO:0007669"/>
    <property type="project" value="UniProtKB-EC"/>
</dbReference>
<dbReference type="PIRSF" id="PIRSF001399">
    <property type="entry name" value="DHquinase_II"/>
    <property type="match status" value="1"/>
</dbReference>